<dbReference type="Gene3D" id="3.30.465.10">
    <property type="match status" value="1"/>
</dbReference>
<dbReference type="PANTHER" id="PTHR22777:SF32">
    <property type="entry name" value="UPF0053 INNER MEMBRANE PROTEIN YFJD"/>
    <property type="match status" value="1"/>
</dbReference>
<feature type="transmembrane region" description="Helical" evidence="11">
    <location>
        <begin position="93"/>
        <end position="115"/>
    </location>
</feature>
<feature type="domain" description="CBS" evidence="12">
    <location>
        <begin position="274"/>
        <end position="331"/>
    </location>
</feature>
<dbReference type="SUPFAM" id="SSF54631">
    <property type="entry name" value="CBS-domain pair"/>
    <property type="match status" value="1"/>
</dbReference>
<organism evidence="13 14">
    <name type="scientific">Occultella glacieicola</name>
    <dbReference type="NCBI Taxonomy" id="2518684"/>
    <lineage>
        <taxon>Bacteria</taxon>
        <taxon>Bacillati</taxon>
        <taxon>Actinomycetota</taxon>
        <taxon>Actinomycetes</taxon>
        <taxon>Micrococcales</taxon>
        <taxon>Ruaniaceae</taxon>
        <taxon>Occultella</taxon>
    </lineage>
</organism>
<dbReference type="Proteomes" id="UP000504882">
    <property type="component" value="Unassembled WGS sequence"/>
</dbReference>
<dbReference type="InterPro" id="IPR000644">
    <property type="entry name" value="CBS_dom"/>
</dbReference>
<dbReference type="InterPro" id="IPR044751">
    <property type="entry name" value="Ion_transp-like_CBS"/>
</dbReference>
<gene>
    <name evidence="13" type="ORF">EXU48_18695</name>
</gene>
<comment type="subcellular location">
    <subcellularLocation>
        <location evidence="1">Cell membrane</location>
        <topology evidence="1">Multi-pass membrane protein</topology>
    </subcellularLocation>
</comment>
<comment type="caution">
    <text evidence="13">The sequence shown here is derived from an EMBL/GenBank/DDBJ whole genome shotgun (WGS) entry which is preliminary data.</text>
</comment>
<keyword evidence="7 9" id="KW-0129">CBS domain</keyword>
<sequence>MTDAGPLPLLILLALAGAGLAALLSAGQAAAGRITRAAAHEAQTAGTRGAAHVVRIAENPAGVTRAAGFTQILAEMMAAVCLTLILAGAVRSWWAVLVLSVVLCALVMVIVVGISPRTIGRRDPVRVLAWVGPLLLALATLYGPMVRLADSLGARAGRTTSEEREAGEEDLRDMVDRVSESHQIDDDEREMLHSVFELGRTMVREVMVPRTDMVTVASGTPMQKAITLFVRSGYSRVPVVGDSVDDLLGVLYLKDALRYVTKKPERSTAPVDRVMRGAVFVPETKPVDDLLDEMRDAVVHIAIVFDEYGGIAGLITIEDILEELVGELVDEHDASEMEVVPDGDGTFVVPARLPLDELGDLFGLEVTDDEVDTVGGLLAKALGKVPIAGARAVTHGVQIRALDATGRRKQITTLRVRAAQPAPADGGEHPEPAGNADQAPDPEHPGRSPHEPADEGHRS</sequence>
<keyword evidence="4 11" id="KW-0812">Transmembrane</keyword>
<dbReference type="Gene3D" id="3.10.580.10">
    <property type="entry name" value="CBS-domain"/>
    <property type="match status" value="1"/>
</dbReference>
<feature type="transmembrane region" description="Helical" evidence="11">
    <location>
        <begin position="6"/>
        <end position="26"/>
    </location>
</feature>
<protein>
    <submittedName>
        <fullName evidence="13">HlyC/CorC family transporter</fullName>
    </submittedName>
</protein>
<dbReference type="CDD" id="cd04590">
    <property type="entry name" value="CBS_pair_CorC_HlyC_assoc"/>
    <property type="match status" value="1"/>
</dbReference>
<evidence type="ECO:0000313" key="14">
    <source>
        <dbReference type="Proteomes" id="UP000504882"/>
    </source>
</evidence>
<dbReference type="SMART" id="SM00116">
    <property type="entry name" value="CBS"/>
    <property type="match status" value="2"/>
</dbReference>
<evidence type="ECO:0000256" key="8">
    <source>
        <dbReference type="ARBA" id="ARBA00023136"/>
    </source>
</evidence>
<keyword evidence="6 11" id="KW-1133">Transmembrane helix</keyword>
<evidence type="ECO:0000256" key="3">
    <source>
        <dbReference type="ARBA" id="ARBA00022475"/>
    </source>
</evidence>
<keyword evidence="3" id="KW-1003">Cell membrane</keyword>
<evidence type="ECO:0000256" key="2">
    <source>
        <dbReference type="ARBA" id="ARBA00006337"/>
    </source>
</evidence>
<name>A0ABY2DZ48_9MICO</name>
<dbReference type="InterPro" id="IPR002550">
    <property type="entry name" value="CNNM"/>
</dbReference>
<dbReference type="PANTHER" id="PTHR22777">
    <property type="entry name" value="HEMOLYSIN-RELATED"/>
    <property type="match status" value="1"/>
</dbReference>
<dbReference type="RefSeq" id="WP_133109214.1">
    <property type="nucleotide sequence ID" value="NZ_SMNA01000010.1"/>
</dbReference>
<proteinExistence type="inferred from homology"/>
<evidence type="ECO:0000256" key="1">
    <source>
        <dbReference type="ARBA" id="ARBA00004651"/>
    </source>
</evidence>
<evidence type="ECO:0000256" key="4">
    <source>
        <dbReference type="ARBA" id="ARBA00022692"/>
    </source>
</evidence>
<keyword evidence="14" id="KW-1185">Reference proteome</keyword>
<dbReference type="InterPro" id="IPR046342">
    <property type="entry name" value="CBS_dom_sf"/>
</dbReference>
<feature type="region of interest" description="Disordered" evidence="10">
    <location>
        <begin position="414"/>
        <end position="459"/>
    </location>
</feature>
<evidence type="ECO:0000256" key="10">
    <source>
        <dbReference type="SAM" id="MobiDB-lite"/>
    </source>
</evidence>
<dbReference type="SMART" id="SM01091">
    <property type="entry name" value="CorC_HlyC"/>
    <property type="match status" value="1"/>
</dbReference>
<reference evidence="13 14" key="1">
    <citation type="submission" date="2019-03" db="EMBL/GenBank/DDBJ databases">
        <title>Genomic features of bacteria from cold environments.</title>
        <authorList>
            <person name="Shen L."/>
        </authorList>
    </citation>
    <scope>NUCLEOTIDE SEQUENCE [LARGE SCALE GENOMIC DNA]</scope>
    <source>
        <strain evidence="14">T3246-1</strain>
    </source>
</reference>
<accession>A0ABY2DZ48</accession>
<keyword evidence="5" id="KW-0677">Repeat</keyword>
<dbReference type="Pfam" id="PF01595">
    <property type="entry name" value="CNNM"/>
    <property type="match status" value="1"/>
</dbReference>
<evidence type="ECO:0000256" key="6">
    <source>
        <dbReference type="ARBA" id="ARBA00022989"/>
    </source>
</evidence>
<evidence type="ECO:0000256" key="5">
    <source>
        <dbReference type="ARBA" id="ARBA00022737"/>
    </source>
</evidence>
<dbReference type="InterPro" id="IPR016169">
    <property type="entry name" value="FAD-bd_PCMH_sub2"/>
</dbReference>
<dbReference type="PROSITE" id="PS51371">
    <property type="entry name" value="CBS"/>
    <property type="match status" value="2"/>
</dbReference>
<comment type="similarity">
    <text evidence="2">Belongs to the UPF0053 family.</text>
</comment>
<dbReference type="InterPro" id="IPR005170">
    <property type="entry name" value="Transptr-assoc_dom"/>
</dbReference>
<feature type="transmembrane region" description="Helical" evidence="11">
    <location>
        <begin position="127"/>
        <end position="145"/>
    </location>
</feature>
<dbReference type="Pfam" id="PF00571">
    <property type="entry name" value="CBS"/>
    <property type="match status" value="2"/>
</dbReference>
<feature type="domain" description="CBS" evidence="12">
    <location>
        <begin position="207"/>
        <end position="268"/>
    </location>
</feature>
<dbReference type="InterPro" id="IPR036318">
    <property type="entry name" value="FAD-bd_PCMH-like_sf"/>
</dbReference>
<evidence type="ECO:0000256" key="9">
    <source>
        <dbReference type="PROSITE-ProRule" id="PRU00703"/>
    </source>
</evidence>
<keyword evidence="8 11" id="KW-0472">Membrane</keyword>
<feature type="transmembrane region" description="Helical" evidence="11">
    <location>
        <begin position="66"/>
        <end position="87"/>
    </location>
</feature>
<evidence type="ECO:0000256" key="7">
    <source>
        <dbReference type="ARBA" id="ARBA00023122"/>
    </source>
</evidence>
<dbReference type="EMBL" id="SMNA01000010">
    <property type="protein sequence ID" value="TDE89959.1"/>
    <property type="molecule type" value="Genomic_DNA"/>
</dbReference>
<dbReference type="SUPFAM" id="SSF56176">
    <property type="entry name" value="FAD-binding/transporter-associated domain-like"/>
    <property type="match status" value="1"/>
</dbReference>
<evidence type="ECO:0000313" key="13">
    <source>
        <dbReference type="EMBL" id="TDE89959.1"/>
    </source>
</evidence>
<feature type="compositionally biased region" description="Basic and acidic residues" evidence="10">
    <location>
        <begin position="441"/>
        <end position="459"/>
    </location>
</feature>
<evidence type="ECO:0000256" key="11">
    <source>
        <dbReference type="SAM" id="Phobius"/>
    </source>
</evidence>
<dbReference type="Pfam" id="PF03471">
    <property type="entry name" value="CorC_HlyC"/>
    <property type="match status" value="1"/>
</dbReference>
<evidence type="ECO:0000259" key="12">
    <source>
        <dbReference type="PROSITE" id="PS51371"/>
    </source>
</evidence>